<proteinExistence type="predicted"/>
<comment type="caution">
    <text evidence="2">The sequence shown here is derived from an EMBL/GenBank/DDBJ whole genome shotgun (WGS) entry which is preliminary data.</text>
</comment>
<accession>A0AAV6NB11</accession>
<organism evidence="2 3">
    <name type="scientific">Cucurbita argyrosperma subsp. sororia</name>
    <dbReference type="NCBI Taxonomy" id="37648"/>
    <lineage>
        <taxon>Eukaryota</taxon>
        <taxon>Viridiplantae</taxon>
        <taxon>Streptophyta</taxon>
        <taxon>Embryophyta</taxon>
        <taxon>Tracheophyta</taxon>
        <taxon>Spermatophyta</taxon>
        <taxon>Magnoliopsida</taxon>
        <taxon>eudicotyledons</taxon>
        <taxon>Gunneridae</taxon>
        <taxon>Pentapetalae</taxon>
        <taxon>rosids</taxon>
        <taxon>fabids</taxon>
        <taxon>Cucurbitales</taxon>
        <taxon>Cucurbitaceae</taxon>
        <taxon>Cucurbiteae</taxon>
        <taxon>Cucurbita</taxon>
    </lineage>
</organism>
<feature type="non-terminal residue" evidence="2">
    <location>
        <position position="1"/>
    </location>
</feature>
<name>A0AAV6NB11_9ROSI</name>
<evidence type="ECO:0000256" key="1">
    <source>
        <dbReference type="SAM" id="MobiDB-lite"/>
    </source>
</evidence>
<dbReference type="Proteomes" id="UP000685013">
    <property type="component" value="Chromosome 7"/>
</dbReference>
<dbReference type="EMBL" id="JAGKQH010000007">
    <property type="protein sequence ID" value="KAG6594532.1"/>
    <property type="molecule type" value="Genomic_DNA"/>
</dbReference>
<gene>
    <name evidence="2" type="ORF">SDJN03_11085</name>
</gene>
<sequence length="87" mass="9495">MPGLGTDSTRCRAVSFWSRSRAWAFLLGAEEGTVPLGRAARKRLCGDGVVGRSLAACDVRAEDANRRSKRRGKVTSVKRAAMEEKNE</sequence>
<evidence type="ECO:0000313" key="3">
    <source>
        <dbReference type="Proteomes" id="UP000685013"/>
    </source>
</evidence>
<feature type="region of interest" description="Disordered" evidence="1">
    <location>
        <begin position="65"/>
        <end position="87"/>
    </location>
</feature>
<dbReference type="AlphaFoldDB" id="A0AAV6NB11"/>
<evidence type="ECO:0000313" key="2">
    <source>
        <dbReference type="EMBL" id="KAG6594532.1"/>
    </source>
</evidence>
<reference evidence="2 3" key="1">
    <citation type="journal article" date="2021" name="Hortic Res">
        <title>The domestication of Cucurbita argyrosperma as revealed by the genome of its wild relative.</title>
        <authorList>
            <person name="Barrera-Redondo J."/>
            <person name="Sanchez-de la Vega G."/>
            <person name="Aguirre-Liguori J.A."/>
            <person name="Castellanos-Morales G."/>
            <person name="Gutierrez-Guerrero Y.T."/>
            <person name="Aguirre-Dugua X."/>
            <person name="Aguirre-Planter E."/>
            <person name="Tenaillon M.I."/>
            <person name="Lira-Saade R."/>
            <person name="Eguiarte L.E."/>
        </authorList>
    </citation>
    <scope>NUCLEOTIDE SEQUENCE [LARGE SCALE GENOMIC DNA]</scope>
    <source>
        <strain evidence="2">JBR-2021</strain>
    </source>
</reference>
<protein>
    <submittedName>
        <fullName evidence="2">Uncharacterized protein</fullName>
    </submittedName>
</protein>
<keyword evidence="3" id="KW-1185">Reference proteome</keyword>